<evidence type="ECO:0000256" key="1">
    <source>
        <dbReference type="ARBA" id="ARBA00008560"/>
    </source>
</evidence>
<evidence type="ECO:0000313" key="10">
    <source>
        <dbReference type="Proteomes" id="UP000298138"/>
    </source>
</evidence>
<dbReference type="NCBIfam" id="TIGR01031">
    <property type="entry name" value="rpmF_bact"/>
    <property type="match status" value="1"/>
</dbReference>
<dbReference type="Proteomes" id="UP000298138">
    <property type="component" value="Unassembled WGS sequence"/>
</dbReference>
<feature type="signal peptide" evidence="7">
    <location>
        <begin position="1"/>
        <end position="24"/>
    </location>
</feature>
<feature type="repeat" description="WD" evidence="6">
    <location>
        <begin position="307"/>
        <end position="348"/>
    </location>
</feature>
<feature type="domain" description="EML-like second beta-propeller" evidence="8">
    <location>
        <begin position="187"/>
        <end position="357"/>
    </location>
</feature>
<dbReference type="InParanoid" id="A0A4S2N8F8"/>
<dbReference type="PANTHER" id="PTHR44090:SF1">
    <property type="entry name" value="SUPERKILLER COMPLEX PROTEIN 8"/>
    <property type="match status" value="1"/>
</dbReference>
<dbReference type="OrthoDB" id="10251741at2759"/>
<evidence type="ECO:0000259" key="8">
    <source>
        <dbReference type="Pfam" id="PF23414"/>
    </source>
</evidence>
<proteinExistence type="inferred from homology"/>
<dbReference type="InterPro" id="IPR055442">
    <property type="entry name" value="Beta-prop_EML-like_2nd"/>
</dbReference>
<keyword evidence="10" id="KW-1185">Reference proteome</keyword>
<dbReference type="InterPro" id="IPR011332">
    <property type="entry name" value="Ribosomal_zn-bd"/>
</dbReference>
<dbReference type="PANTHER" id="PTHR44090">
    <property type="entry name" value="WD REPEAT-CONTAINING PROTEIN 61"/>
    <property type="match status" value="1"/>
</dbReference>
<evidence type="ECO:0000256" key="2">
    <source>
        <dbReference type="ARBA" id="ARBA00022574"/>
    </source>
</evidence>
<comment type="similarity">
    <text evidence="1">Belongs to the bacterial ribosomal protein bL32 family.</text>
</comment>
<evidence type="ECO:0000313" key="9">
    <source>
        <dbReference type="EMBL" id="TGZ85573.1"/>
    </source>
</evidence>
<organism evidence="9 10">
    <name type="scientific">Ascodesmis nigricans</name>
    <dbReference type="NCBI Taxonomy" id="341454"/>
    <lineage>
        <taxon>Eukaryota</taxon>
        <taxon>Fungi</taxon>
        <taxon>Dikarya</taxon>
        <taxon>Ascomycota</taxon>
        <taxon>Pezizomycotina</taxon>
        <taxon>Pezizomycetes</taxon>
        <taxon>Pezizales</taxon>
        <taxon>Ascodesmidaceae</taxon>
        <taxon>Ascodesmis</taxon>
    </lineage>
</organism>
<dbReference type="GO" id="GO:0006412">
    <property type="term" value="P:translation"/>
    <property type="evidence" value="ECO:0007669"/>
    <property type="project" value="InterPro"/>
</dbReference>
<dbReference type="GO" id="GO:0015934">
    <property type="term" value="C:large ribosomal subunit"/>
    <property type="evidence" value="ECO:0007669"/>
    <property type="project" value="InterPro"/>
</dbReference>
<accession>A0A4S2N8F8</accession>
<dbReference type="InterPro" id="IPR019775">
    <property type="entry name" value="WD40_repeat_CS"/>
</dbReference>
<dbReference type="SUPFAM" id="SSF50978">
    <property type="entry name" value="WD40 repeat-like"/>
    <property type="match status" value="1"/>
</dbReference>
<dbReference type="PROSITE" id="PS50294">
    <property type="entry name" value="WD_REPEATS_REGION"/>
    <property type="match status" value="1"/>
</dbReference>
<feature type="repeat" description="WD" evidence="6">
    <location>
        <begin position="180"/>
        <end position="221"/>
    </location>
</feature>
<name>A0A4S2N8F8_9PEZI</name>
<dbReference type="InterPro" id="IPR051510">
    <property type="entry name" value="SKI8"/>
</dbReference>
<feature type="repeat" description="WD" evidence="6">
    <location>
        <begin position="89"/>
        <end position="130"/>
    </location>
</feature>
<dbReference type="AlphaFoldDB" id="A0A4S2N8F8"/>
<dbReference type="GO" id="GO:0003735">
    <property type="term" value="F:structural constituent of ribosome"/>
    <property type="evidence" value="ECO:0007669"/>
    <property type="project" value="InterPro"/>
</dbReference>
<keyword evidence="7" id="KW-0732">Signal</keyword>
<keyword evidence="4" id="KW-0689">Ribosomal protein</keyword>
<sequence>MPTASRLLLSARTFFTLPAPAAFAVPLGLSLNLPSLLPGIFESILRAVPKKKTSHSKKRMRQLAGKALKDVTALNRCSACGKVKRSHMLCEHSHSFDIFGIASTSSHIVSVAGDSNVKVWELATPKHPLAHVFNGAHRLGAHHVAASTAVTEPLAATAGFAGEIIIWDLENMKERSRIEVVSDCDGVWAIAISPKGEQIAATTCDGKINVWNTSDMKNMAAQYTTKGSFGMCIDMSADGNLIASGHQNGGIYIFNNTTERMHHSLQGLVKPIRCVKFSPAGKLLAACGDSNVIGLFDVSSGEQVANLSGHSSWIFSLAWSTTGEYLVSGSFDGKVKVWSMETRSCVATQSEATASVYAVQWLPKGVSGGEGFVSAGANRTLAFYRETSGE</sequence>
<evidence type="ECO:0000256" key="3">
    <source>
        <dbReference type="ARBA" id="ARBA00022737"/>
    </source>
</evidence>
<dbReference type="CDD" id="cd00200">
    <property type="entry name" value="WD40"/>
    <property type="match status" value="1"/>
</dbReference>
<dbReference type="InterPro" id="IPR036322">
    <property type="entry name" value="WD40_repeat_dom_sf"/>
</dbReference>
<dbReference type="EMBL" id="ML220112">
    <property type="protein sequence ID" value="TGZ85573.1"/>
    <property type="molecule type" value="Genomic_DNA"/>
</dbReference>
<dbReference type="FunCoup" id="A0A4S2N8F8">
    <property type="interactions" value="145"/>
</dbReference>
<dbReference type="PROSITE" id="PS00678">
    <property type="entry name" value="WD_REPEATS_1"/>
    <property type="match status" value="1"/>
</dbReference>
<keyword evidence="3" id="KW-0677">Repeat</keyword>
<dbReference type="SUPFAM" id="SSF57829">
    <property type="entry name" value="Zn-binding ribosomal proteins"/>
    <property type="match status" value="1"/>
</dbReference>
<reference evidence="9 10" key="1">
    <citation type="submission" date="2019-04" db="EMBL/GenBank/DDBJ databases">
        <title>Comparative genomics and transcriptomics to analyze fruiting body development in filamentous ascomycetes.</title>
        <authorList>
            <consortium name="DOE Joint Genome Institute"/>
            <person name="Lutkenhaus R."/>
            <person name="Traeger S."/>
            <person name="Breuer J."/>
            <person name="Kuo A."/>
            <person name="Lipzen A."/>
            <person name="Pangilinan J."/>
            <person name="Dilworth D."/>
            <person name="Sandor L."/>
            <person name="Poggeler S."/>
            <person name="Barry K."/>
            <person name="Grigoriev I.V."/>
            <person name="Nowrousian M."/>
        </authorList>
    </citation>
    <scope>NUCLEOTIDE SEQUENCE [LARGE SCALE GENOMIC DNA]</scope>
    <source>
        <strain evidence="9 10">CBS 389.68</strain>
    </source>
</reference>
<protein>
    <submittedName>
        <fullName evidence="9">WD40 repeat-like protein</fullName>
    </submittedName>
</protein>
<dbReference type="PROSITE" id="PS50082">
    <property type="entry name" value="WD_REPEATS_2"/>
    <property type="match status" value="3"/>
</dbReference>
<dbReference type="GO" id="GO:0005634">
    <property type="term" value="C:nucleus"/>
    <property type="evidence" value="ECO:0007669"/>
    <property type="project" value="TreeGrafter"/>
</dbReference>
<dbReference type="Pfam" id="PF23414">
    <property type="entry name" value="Beta-prop_EML_2"/>
    <property type="match status" value="1"/>
</dbReference>
<keyword evidence="5" id="KW-0687">Ribonucleoprotein</keyword>
<evidence type="ECO:0000256" key="6">
    <source>
        <dbReference type="PROSITE-ProRule" id="PRU00221"/>
    </source>
</evidence>
<dbReference type="STRING" id="341454.A0A4S2N8F8"/>
<evidence type="ECO:0000256" key="5">
    <source>
        <dbReference type="ARBA" id="ARBA00023274"/>
    </source>
</evidence>
<evidence type="ECO:0000256" key="7">
    <source>
        <dbReference type="SAM" id="SignalP"/>
    </source>
</evidence>
<dbReference type="InterPro" id="IPR015943">
    <property type="entry name" value="WD40/YVTN_repeat-like_dom_sf"/>
</dbReference>
<dbReference type="Pfam" id="PF01783">
    <property type="entry name" value="Ribosomal_L32p"/>
    <property type="match status" value="1"/>
</dbReference>
<evidence type="ECO:0000256" key="4">
    <source>
        <dbReference type="ARBA" id="ARBA00022980"/>
    </source>
</evidence>
<gene>
    <name evidence="9" type="ORF">EX30DRAFT_301130</name>
</gene>
<feature type="chain" id="PRO_5020286736" evidence="7">
    <location>
        <begin position="25"/>
        <end position="390"/>
    </location>
</feature>
<keyword evidence="2 6" id="KW-0853">WD repeat</keyword>
<dbReference type="InterPro" id="IPR001680">
    <property type="entry name" value="WD40_rpt"/>
</dbReference>
<dbReference type="InterPro" id="IPR002677">
    <property type="entry name" value="Ribosomal_bL32"/>
</dbReference>
<dbReference type="SMART" id="SM00320">
    <property type="entry name" value="WD40"/>
    <property type="match status" value="7"/>
</dbReference>
<dbReference type="Gene3D" id="2.130.10.10">
    <property type="entry name" value="YVTN repeat-like/Quinoprotein amine dehydrogenase"/>
    <property type="match status" value="1"/>
</dbReference>